<reference evidence="6" key="1">
    <citation type="submission" date="2022-01" db="UniProtKB">
        <authorList>
            <consortium name="EnsemblMetazoa"/>
        </authorList>
    </citation>
    <scope>IDENTIFICATION</scope>
</reference>
<dbReference type="CTD" id="80856"/>
<feature type="compositionally biased region" description="Basic and acidic residues" evidence="4">
    <location>
        <begin position="332"/>
        <end position="361"/>
    </location>
</feature>
<evidence type="ECO:0000256" key="1">
    <source>
        <dbReference type="ARBA" id="ARBA00009940"/>
    </source>
</evidence>
<dbReference type="GeneID" id="106664606"/>
<feature type="domain" description="Lunapark zinc ribbon" evidence="5">
    <location>
        <begin position="222"/>
        <end position="270"/>
    </location>
</feature>
<evidence type="ECO:0000256" key="4">
    <source>
        <dbReference type="SAM" id="MobiDB-lite"/>
    </source>
</evidence>
<dbReference type="GO" id="GO:0098826">
    <property type="term" value="C:endoplasmic reticulum tubular network membrane"/>
    <property type="evidence" value="ECO:0007669"/>
    <property type="project" value="UniProtKB-UniRule"/>
</dbReference>
<feature type="coiled-coil region" evidence="3">
    <location>
        <begin position="11"/>
        <end position="38"/>
    </location>
</feature>
<keyword evidence="2" id="KW-1133">Transmembrane helix</keyword>
<keyword evidence="2" id="KW-0812">Transmembrane</keyword>
<proteinExistence type="inferred from homology"/>
<protein>
    <recommendedName>
        <fullName evidence="2">Endoplasmic reticulum junction formation protein lunapark</fullName>
    </recommendedName>
</protein>
<dbReference type="EnsemblMetazoa" id="XM_014390496.1">
    <property type="protein sequence ID" value="XP_014245982.1"/>
    <property type="gene ID" value="LOC106664606"/>
</dbReference>
<keyword evidence="2" id="KW-0472">Membrane</keyword>
<dbReference type="PANTHER" id="PTHR22166:SF12">
    <property type="entry name" value="ENDOPLASMIC RETICULUM JUNCTION FORMATION PROTEIN LUNAPARK"/>
    <property type="match status" value="1"/>
</dbReference>
<dbReference type="GO" id="GO:0071788">
    <property type="term" value="P:endoplasmic reticulum tubular network maintenance"/>
    <property type="evidence" value="ECO:0007669"/>
    <property type="project" value="UniProtKB-UniRule"/>
</dbReference>
<dbReference type="Proteomes" id="UP000494040">
    <property type="component" value="Unassembled WGS sequence"/>
</dbReference>
<evidence type="ECO:0000256" key="2">
    <source>
        <dbReference type="RuleBase" id="RU367073"/>
    </source>
</evidence>
<dbReference type="Pfam" id="PF10058">
    <property type="entry name" value="Zn_ribbon_10"/>
    <property type="match status" value="1"/>
</dbReference>
<dbReference type="GO" id="GO:0008270">
    <property type="term" value="F:zinc ion binding"/>
    <property type="evidence" value="ECO:0007669"/>
    <property type="project" value="UniProtKB-KW"/>
</dbReference>
<feature type="transmembrane region" description="Helical" evidence="2">
    <location>
        <begin position="76"/>
        <end position="94"/>
    </location>
</feature>
<comment type="domain">
    <text evidence="2">The C4-type zinc finger motif is necessary both for its ER three-way tubular junction localization and formation.</text>
</comment>
<keyword evidence="2" id="KW-0862">Zinc</keyword>
<name>A0A8I6RIZ5_CIMLE</name>
<evidence type="ECO:0000313" key="6">
    <source>
        <dbReference type="EnsemblMetazoa" id="XP_014245982.1"/>
    </source>
</evidence>
<keyword evidence="2" id="KW-0863">Zinc-finger</keyword>
<organism evidence="6 7">
    <name type="scientific">Cimex lectularius</name>
    <name type="common">Bed bug</name>
    <name type="synonym">Acanthia lectularia</name>
    <dbReference type="NCBI Taxonomy" id="79782"/>
    <lineage>
        <taxon>Eukaryota</taxon>
        <taxon>Metazoa</taxon>
        <taxon>Ecdysozoa</taxon>
        <taxon>Arthropoda</taxon>
        <taxon>Hexapoda</taxon>
        <taxon>Insecta</taxon>
        <taxon>Pterygota</taxon>
        <taxon>Neoptera</taxon>
        <taxon>Paraneoptera</taxon>
        <taxon>Hemiptera</taxon>
        <taxon>Heteroptera</taxon>
        <taxon>Panheteroptera</taxon>
        <taxon>Cimicomorpha</taxon>
        <taxon>Cimicidae</taxon>
        <taxon>Cimex</taxon>
    </lineage>
</organism>
<feature type="compositionally biased region" description="Polar residues" evidence="4">
    <location>
        <begin position="305"/>
        <end position="319"/>
    </location>
</feature>
<dbReference type="InterPro" id="IPR040115">
    <property type="entry name" value="Lnp"/>
</dbReference>
<dbReference type="OrthoDB" id="3169036at2759"/>
<feature type="region of interest" description="Disordered" evidence="4">
    <location>
        <begin position="144"/>
        <end position="215"/>
    </location>
</feature>
<dbReference type="InterPro" id="IPR019273">
    <property type="entry name" value="Lunapark_Znf"/>
</dbReference>
<keyword evidence="2" id="KW-0479">Metal-binding</keyword>
<keyword evidence="7" id="KW-1185">Reference proteome</keyword>
<evidence type="ECO:0000313" key="7">
    <source>
        <dbReference type="Proteomes" id="UP000494040"/>
    </source>
</evidence>
<sequence>MGIIVSRFRKKKTSEELLEDIQKNIEKLENDSKFILKREKAILFRLIFFSVLIYIIAALLFYFYFFPASLWDRLFYMIPLLIFPIIIIVVRRSIKWLYDRDMRNSSNKLKDLQTKKKEILDDVMNTETYKKAKEILDKYAPEQLRKSPAPSPLQSTLTQINRTPPNKKPETNVQQSNHPSSVLQQRVVASTPLRSTPPGLKPIPPARRPLPRPLLPQDRSYLDKIIEIIVGDGPSNRYALICKFCSSHNGMALKEEFEYLSFRCAYCGTPNPSLKVRPREVPPRFTPLQLPGPIQPSNDVDDQKQPSTDSDVSSDNQNNLKEEEGSEPTTSLDKENSNENFVKQEEYDKEVQNSEQTKKTQ</sequence>
<comment type="function">
    <text evidence="2">Plays a role in determining ER morphology.</text>
</comment>
<accession>A0A8I6RIZ5</accession>
<feature type="compositionally biased region" description="Pro residues" evidence="4">
    <location>
        <begin position="199"/>
        <end position="214"/>
    </location>
</feature>
<dbReference type="GO" id="GO:1903373">
    <property type="term" value="P:positive regulation of endoplasmic reticulum tubular network organization"/>
    <property type="evidence" value="ECO:0007669"/>
    <property type="project" value="UniProtKB-UniRule"/>
</dbReference>
<feature type="region of interest" description="Disordered" evidence="4">
    <location>
        <begin position="272"/>
        <end position="361"/>
    </location>
</feature>
<feature type="transmembrane region" description="Helical" evidence="2">
    <location>
        <begin position="42"/>
        <end position="64"/>
    </location>
</feature>
<dbReference type="PANTHER" id="PTHR22166">
    <property type="entry name" value="ENDOPLASMIC RETICULUM JUNCTION FORMATION PROTEIN LUNAPARK"/>
    <property type="match status" value="1"/>
</dbReference>
<evidence type="ECO:0000256" key="3">
    <source>
        <dbReference type="SAM" id="Coils"/>
    </source>
</evidence>
<feature type="compositionally biased region" description="Polar residues" evidence="4">
    <location>
        <begin position="171"/>
        <end position="194"/>
    </location>
</feature>
<evidence type="ECO:0000259" key="5">
    <source>
        <dbReference type="Pfam" id="PF10058"/>
    </source>
</evidence>
<comment type="subcellular location">
    <subcellularLocation>
        <location evidence="2">Endoplasmic reticulum membrane</location>
        <topology evidence="2">Multi-pass membrane protein</topology>
    </subcellularLocation>
</comment>
<dbReference type="RefSeq" id="XP_014245982.1">
    <property type="nucleotide sequence ID" value="XM_014390496.1"/>
</dbReference>
<feature type="compositionally biased region" description="Polar residues" evidence="4">
    <location>
        <begin position="152"/>
        <end position="164"/>
    </location>
</feature>
<keyword evidence="3" id="KW-0175">Coiled coil</keyword>
<dbReference type="AlphaFoldDB" id="A0A8I6RIZ5"/>
<keyword evidence="2" id="KW-0256">Endoplasmic reticulum</keyword>
<comment type="similarity">
    <text evidence="1 2">Belongs to the lunapark family.</text>
</comment>